<comment type="similarity">
    <text evidence="2">Belongs to the FAD-dependent oxidoreductase family.</text>
</comment>
<dbReference type="Proteomes" id="UP000194457">
    <property type="component" value="Chromosome"/>
</dbReference>
<gene>
    <name evidence="5" type="ORF">B9H00_07170</name>
</gene>
<dbReference type="InterPro" id="IPR041575">
    <property type="entry name" value="Rubredoxin_C"/>
</dbReference>
<keyword evidence="4" id="KW-0274">FAD</keyword>
<dbReference type="InterPro" id="IPR036188">
    <property type="entry name" value="FAD/NAD-bd_sf"/>
</dbReference>
<dbReference type="PANTHER" id="PTHR43429:SF3">
    <property type="entry name" value="NITRITE REDUCTASE [NAD(P)H]"/>
    <property type="match status" value="1"/>
</dbReference>
<dbReference type="InterPro" id="IPR050260">
    <property type="entry name" value="FAD-bd_OxRdtase"/>
</dbReference>
<evidence type="ECO:0000256" key="1">
    <source>
        <dbReference type="ARBA" id="ARBA00001974"/>
    </source>
</evidence>
<dbReference type="PANTHER" id="PTHR43429">
    <property type="entry name" value="PYRIDINE NUCLEOTIDE-DISULFIDE OXIDOREDUCTASE DOMAIN-CONTAINING"/>
    <property type="match status" value="1"/>
</dbReference>
<keyword evidence="6" id="KW-1185">Reference proteome</keyword>
<reference evidence="5 6" key="1">
    <citation type="submission" date="2017-05" db="EMBL/GenBank/DDBJ databases">
        <authorList>
            <person name="Song R."/>
            <person name="Chenine A.L."/>
            <person name="Ruprecht R.M."/>
        </authorList>
    </citation>
    <scope>NUCLEOTIDE SEQUENCE [LARGE SCALE GENOMIC DNA]</scope>
    <source>
        <strain evidence="5">SW32</strain>
    </source>
</reference>
<proteinExistence type="inferred from homology"/>
<organism evidence="5 6">
    <name type="scientific">Kushneria marisflavi</name>
    <dbReference type="NCBI Taxonomy" id="157779"/>
    <lineage>
        <taxon>Bacteria</taxon>
        <taxon>Pseudomonadati</taxon>
        <taxon>Pseudomonadota</taxon>
        <taxon>Gammaproteobacteria</taxon>
        <taxon>Oceanospirillales</taxon>
        <taxon>Halomonadaceae</taxon>
        <taxon>Kushneria</taxon>
    </lineage>
</organism>
<evidence type="ECO:0000313" key="5">
    <source>
        <dbReference type="EMBL" id="ART62857.1"/>
    </source>
</evidence>
<dbReference type="EMBL" id="CP021358">
    <property type="protein sequence ID" value="ART62857.1"/>
    <property type="molecule type" value="Genomic_DNA"/>
</dbReference>
<dbReference type="InterPro" id="IPR016156">
    <property type="entry name" value="FAD/NAD-linked_Rdtase_dimer_sf"/>
</dbReference>
<dbReference type="InterPro" id="IPR023753">
    <property type="entry name" value="FAD/NAD-binding_dom"/>
</dbReference>
<dbReference type="GO" id="GO:0016491">
    <property type="term" value="F:oxidoreductase activity"/>
    <property type="evidence" value="ECO:0007669"/>
    <property type="project" value="InterPro"/>
</dbReference>
<dbReference type="RefSeq" id="WP_086900076.1">
    <property type="nucleotide sequence ID" value="NZ_CP021358.1"/>
</dbReference>
<dbReference type="SUPFAM" id="SSF51905">
    <property type="entry name" value="FAD/NAD(P)-binding domain"/>
    <property type="match status" value="2"/>
</dbReference>
<comment type="cofactor">
    <cofactor evidence="1">
        <name>FAD</name>
        <dbReference type="ChEBI" id="CHEBI:57692"/>
    </cofactor>
</comment>
<dbReference type="Pfam" id="PF18267">
    <property type="entry name" value="Rubredoxin_C"/>
    <property type="match status" value="1"/>
</dbReference>
<dbReference type="PRINTS" id="PR00469">
    <property type="entry name" value="PNDRDTASEII"/>
</dbReference>
<evidence type="ECO:0000256" key="3">
    <source>
        <dbReference type="ARBA" id="ARBA00022630"/>
    </source>
</evidence>
<dbReference type="AlphaFoldDB" id="A0A240UMX4"/>
<sequence>MTRDTDTHLVVIGNGMAGHRLVTTLLARKDRPARITVLGEEASHAYNRILLSPWLAGELGRDELALPAMVAEGVECRPGARVINIDRSSHTLTLESGERLHYDRLVIATGARPTLPEVAGIQLGNVGAFRTMEDGEWLRQQAPGSNAVVIGGGLLGLEAAEGLRKLGMHVTVLQRSDRLMNRQLDAVAAGWLKQTLTRRGITIDTGAELARLDGDSNGNVRSLTLRDGRTLAADCVVVAAGITPNATLGQLAGLEVGRGICVDEHLATRDPAIFALGECAEVDGATIGLVEPIWQQVETLADVLCHRTPVPYQALPSPTRLKVAGIDLYAFGPVEPSEGMETLTYADPEHGDYRRLLIDNDRIKGAVLYGDTRDGPDLFRLATNGTALGEARSLLIFGAHDAIQQLEEAA</sequence>
<evidence type="ECO:0000256" key="4">
    <source>
        <dbReference type="ARBA" id="ARBA00022827"/>
    </source>
</evidence>
<evidence type="ECO:0000313" key="6">
    <source>
        <dbReference type="Proteomes" id="UP000194457"/>
    </source>
</evidence>
<dbReference type="PRINTS" id="PR00368">
    <property type="entry name" value="FADPNR"/>
</dbReference>
<dbReference type="KEGG" id="kma:B9H00_07170"/>
<evidence type="ECO:0000256" key="2">
    <source>
        <dbReference type="ARBA" id="ARBA00006442"/>
    </source>
</evidence>
<dbReference type="Gene3D" id="3.50.50.60">
    <property type="entry name" value="FAD/NAD(P)-binding domain"/>
    <property type="match status" value="2"/>
</dbReference>
<keyword evidence="3" id="KW-0285">Flavoprotein</keyword>
<dbReference type="Pfam" id="PF07992">
    <property type="entry name" value="Pyr_redox_2"/>
    <property type="match status" value="1"/>
</dbReference>
<name>A0A240UMX4_9GAMM</name>
<dbReference type="Gene3D" id="3.30.390.30">
    <property type="match status" value="1"/>
</dbReference>
<accession>A0A240UMX4</accession>
<protein>
    <submittedName>
        <fullName evidence="5">FAD-dependent oxidoreductase</fullName>
    </submittedName>
</protein>
<dbReference type="OrthoDB" id="9768666at2"/>